<dbReference type="SUPFAM" id="SSF53335">
    <property type="entry name" value="S-adenosyl-L-methionine-dependent methyltransferases"/>
    <property type="match status" value="1"/>
</dbReference>
<dbReference type="AlphaFoldDB" id="U4VA85"/>
<dbReference type="PATRIC" id="fig|1337887.3.peg.1124"/>
<dbReference type="Proteomes" id="UP000016842">
    <property type="component" value="Unassembled WGS sequence"/>
</dbReference>
<evidence type="ECO:0000259" key="1">
    <source>
        <dbReference type="Pfam" id="PF08241"/>
    </source>
</evidence>
<gene>
    <name evidence="2" type="ORF">Q644_01645</name>
</gene>
<reference evidence="2 3" key="1">
    <citation type="journal article" date="2014" name="FEMS Microbiol. Lett.">
        <title>Genome sequencing analysis reveals virulence-related gene content of Ochrobactrum intermedium strain 229E, a urease-positive strain isolated from the human gastric niche.</title>
        <authorList>
            <person name="Kulkarni G.J."/>
            <person name="Shetty S."/>
            <person name="Dharne M.S."/>
            <person name="Shouche Y.S."/>
        </authorList>
    </citation>
    <scope>NUCLEOTIDE SEQUENCE [LARGE SCALE GENOMIC DNA]</scope>
    <source>
        <strain evidence="2 3">229E</strain>
    </source>
</reference>
<dbReference type="Gene3D" id="3.40.50.150">
    <property type="entry name" value="Vaccinia Virus protein VP39"/>
    <property type="match status" value="1"/>
</dbReference>
<feature type="domain" description="Methyltransferase type 11" evidence="1">
    <location>
        <begin position="83"/>
        <end position="137"/>
    </location>
</feature>
<dbReference type="InterPro" id="IPR029063">
    <property type="entry name" value="SAM-dependent_MTases_sf"/>
</dbReference>
<sequence>MGRELQMSRVERNVKSTAWDRLVHSSSEYFRRKRGALFREALPDFTSLKICDVGGSRHFWEKQDAVNVPRDITLVNIRDDGQARSFSGDFGHMKVVLYDGEHLPFEDKSFDVAVCNSVIEHVPLHLRANLVKEVQRVSNYFFIQTPAFVFPIEPHFFCPALHWLPPRSVARHAVRISPWRFMSKPTEEHIRDYFDEIQILTLKEFQGYAPNAKLSTEWFMGVPKSYTLYGPSNPQ</sequence>
<dbReference type="GO" id="GO:0008757">
    <property type="term" value="F:S-adenosylmethionine-dependent methyltransferase activity"/>
    <property type="evidence" value="ECO:0007669"/>
    <property type="project" value="InterPro"/>
</dbReference>
<evidence type="ECO:0000313" key="2">
    <source>
        <dbReference type="EMBL" id="ERM02890.1"/>
    </source>
</evidence>
<name>U4VA85_9HYPH</name>
<organism evidence="2 3">
    <name type="scientific">Brucella intermedia 229E</name>
    <dbReference type="NCBI Taxonomy" id="1337887"/>
    <lineage>
        <taxon>Bacteria</taxon>
        <taxon>Pseudomonadati</taxon>
        <taxon>Pseudomonadota</taxon>
        <taxon>Alphaproteobacteria</taxon>
        <taxon>Hyphomicrobiales</taxon>
        <taxon>Brucellaceae</taxon>
        <taxon>Brucella/Ochrobactrum group</taxon>
        <taxon>Brucella</taxon>
    </lineage>
</organism>
<evidence type="ECO:0000313" key="3">
    <source>
        <dbReference type="Proteomes" id="UP000016842"/>
    </source>
</evidence>
<comment type="caution">
    <text evidence="2">The sequence shown here is derived from an EMBL/GenBank/DDBJ whole genome shotgun (WGS) entry which is preliminary data.</text>
</comment>
<accession>U4VA85</accession>
<protein>
    <recommendedName>
        <fullName evidence="1">Methyltransferase type 11 domain-containing protein</fullName>
    </recommendedName>
</protein>
<dbReference type="InterPro" id="IPR013216">
    <property type="entry name" value="Methyltransf_11"/>
</dbReference>
<proteinExistence type="predicted"/>
<dbReference type="Pfam" id="PF08241">
    <property type="entry name" value="Methyltransf_11"/>
    <property type="match status" value="1"/>
</dbReference>
<dbReference type="EMBL" id="ASXJ01000054">
    <property type="protein sequence ID" value="ERM02890.1"/>
    <property type="molecule type" value="Genomic_DNA"/>
</dbReference>